<organism evidence="1 2">
    <name type="scientific">Marinobacterium stanieri</name>
    <dbReference type="NCBI Taxonomy" id="49186"/>
    <lineage>
        <taxon>Bacteria</taxon>
        <taxon>Pseudomonadati</taxon>
        <taxon>Pseudomonadota</taxon>
        <taxon>Gammaproteobacteria</taxon>
        <taxon>Oceanospirillales</taxon>
        <taxon>Oceanospirillaceae</taxon>
        <taxon>Marinobacterium</taxon>
    </lineage>
</organism>
<gene>
    <name evidence="1" type="ORF">SAMN05421647_102152</name>
</gene>
<dbReference type="Proteomes" id="UP000186895">
    <property type="component" value="Unassembled WGS sequence"/>
</dbReference>
<evidence type="ECO:0000313" key="1">
    <source>
        <dbReference type="EMBL" id="SIQ09856.1"/>
    </source>
</evidence>
<sequence>MSHACPSCNKLLSSGRIQPPHHLISRITNSELFKCDDCQAYLLRENGDWEMLEPTGTTYAGEQRNESRLLAQLS</sequence>
<reference evidence="1 2" key="1">
    <citation type="submission" date="2017-01" db="EMBL/GenBank/DDBJ databases">
        <authorList>
            <person name="Mah S.A."/>
            <person name="Swanson W.J."/>
            <person name="Moy G.W."/>
            <person name="Vacquier V.D."/>
        </authorList>
    </citation>
    <scope>NUCLEOTIDE SEQUENCE [LARGE SCALE GENOMIC DNA]</scope>
    <source>
        <strain evidence="1 2">DSM 7027</strain>
    </source>
</reference>
<evidence type="ECO:0000313" key="2">
    <source>
        <dbReference type="Proteomes" id="UP000186895"/>
    </source>
</evidence>
<keyword evidence="2" id="KW-1185">Reference proteome</keyword>
<name>A0A1N6PZX5_9GAMM</name>
<dbReference type="AlphaFoldDB" id="A0A1N6PZX5"/>
<dbReference type="STRING" id="49186.SAMN05421647_102152"/>
<protein>
    <submittedName>
        <fullName evidence="1">Uncharacterized protein</fullName>
    </submittedName>
</protein>
<accession>A0A1N6PZX5</accession>
<dbReference type="EMBL" id="FTMN01000002">
    <property type="protein sequence ID" value="SIQ09856.1"/>
    <property type="molecule type" value="Genomic_DNA"/>
</dbReference>
<proteinExistence type="predicted"/>